<dbReference type="RefSeq" id="WP_139001982.1">
    <property type="nucleotide sequence ID" value="NZ_BAABAV010000001.1"/>
</dbReference>
<dbReference type="Proteomes" id="UP001500027">
    <property type="component" value="Unassembled WGS sequence"/>
</dbReference>
<protein>
    <submittedName>
        <fullName evidence="1">Uncharacterized protein</fullName>
    </submittedName>
</protein>
<dbReference type="EMBL" id="BAABAV010000001">
    <property type="protein sequence ID" value="GAA4268026.1"/>
    <property type="molecule type" value="Genomic_DNA"/>
</dbReference>
<accession>A0ABP8E712</accession>
<sequence>MAKLKSLIKIEGTLDDLTFYKGKEGAYLVRTKGGVSANRIKNDPAFARTRENGTEFGHSATSGKILRRAITSLMADAKDSGVTPRLTQVMSKIKNADLSSIRGERKVSVGLATEDGKVALKGFDFNKQAILSSVLLANYSLETTTGEIVISNLIASQDLSVPSGATHVSFTSAFLNLDFSTGEKDLTVSPVSNVTINGTLSSITLTPPAAPTGTGNTCYFLKIAFFQEINGVQYSLNNGAFNALKLIEVL</sequence>
<keyword evidence="2" id="KW-1185">Reference proteome</keyword>
<reference evidence="2" key="1">
    <citation type="journal article" date="2019" name="Int. J. Syst. Evol. Microbiol.">
        <title>The Global Catalogue of Microorganisms (GCM) 10K type strain sequencing project: providing services to taxonomists for standard genome sequencing and annotation.</title>
        <authorList>
            <consortium name="The Broad Institute Genomics Platform"/>
            <consortium name="The Broad Institute Genome Sequencing Center for Infectious Disease"/>
            <person name="Wu L."/>
            <person name="Ma J."/>
        </authorList>
    </citation>
    <scope>NUCLEOTIDE SEQUENCE [LARGE SCALE GENOMIC DNA]</scope>
    <source>
        <strain evidence="2">JCM 17452</strain>
    </source>
</reference>
<name>A0ABP8E712_9FLAO</name>
<comment type="caution">
    <text evidence="1">The sequence shown here is derived from an EMBL/GenBank/DDBJ whole genome shotgun (WGS) entry which is preliminary data.</text>
</comment>
<evidence type="ECO:0000313" key="1">
    <source>
        <dbReference type="EMBL" id="GAA4268026.1"/>
    </source>
</evidence>
<proteinExistence type="predicted"/>
<evidence type="ECO:0000313" key="2">
    <source>
        <dbReference type="Proteomes" id="UP001500027"/>
    </source>
</evidence>
<organism evidence="1 2">
    <name type="scientific">Hyunsoonleella aestuarii</name>
    <dbReference type="NCBI Taxonomy" id="912802"/>
    <lineage>
        <taxon>Bacteria</taxon>
        <taxon>Pseudomonadati</taxon>
        <taxon>Bacteroidota</taxon>
        <taxon>Flavobacteriia</taxon>
        <taxon>Flavobacteriales</taxon>
        <taxon>Flavobacteriaceae</taxon>
    </lineage>
</organism>
<gene>
    <name evidence="1" type="ORF">GCM10022257_01270</name>
</gene>